<gene>
    <name evidence="3" type="ORF">EDD18DRAFT_1113838</name>
</gene>
<protein>
    <submittedName>
        <fullName evidence="3">Uncharacterized protein</fullName>
    </submittedName>
</protein>
<keyword evidence="2" id="KW-0812">Transmembrane</keyword>
<feature type="compositionally biased region" description="Basic and acidic residues" evidence="1">
    <location>
        <begin position="41"/>
        <end position="58"/>
    </location>
</feature>
<dbReference type="Proteomes" id="UP001175228">
    <property type="component" value="Unassembled WGS sequence"/>
</dbReference>
<keyword evidence="2" id="KW-1133">Transmembrane helix</keyword>
<evidence type="ECO:0000313" key="3">
    <source>
        <dbReference type="EMBL" id="KAK0479412.1"/>
    </source>
</evidence>
<feature type="region of interest" description="Disordered" evidence="1">
    <location>
        <begin position="39"/>
        <end position="58"/>
    </location>
</feature>
<reference evidence="3" key="1">
    <citation type="submission" date="2023-06" db="EMBL/GenBank/DDBJ databases">
        <authorList>
            <consortium name="Lawrence Berkeley National Laboratory"/>
            <person name="Ahrendt S."/>
            <person name="Sahu N."/>
            <person name="Indic B."/>
            <person name="Wong-Bajracharya J."/>
            <person name="Merenyi Z."/>
            <person name="Ke H.-M."/>
            <person name="Monk M."/>
            <person name="Kocsube S."/>
            <person name="Drula E."/>
            <person name="Lipzen A."/>
            <person name="Balint B."/>
            <person name="Henrissat B."/>
            <person name="Andreopoulos B."/>
            <person name="Martin F.M."/>
            <person name="Harder C.B."/>
            <person name="Rigling D."/>
            <person name="Ford K.L."/>
            <person name="Foster G.D."/>
            <person name="Pangilinan J."/>
            <person name="Papanicolaou A."/>
            <person name="Barry K."/>
            <person name="LaButti K."/>
            <person name="Viragh M."/>
            <person name="Koriabine M."/>
            <person name="Yan M."/>
            <person name="Riley R."/>
            <person name="Champramary S."/>
            <person name="Plett K.L."/>
            <person name="Tsai I.J."/>
            <person name="Slot J."/>
            <person name="Sipos G."/>
            <person name="Plett J."/>
            <person name="Nagy L.G."/>
            <person name="Grigoriev I.V."/>
        </authorList>
    </citation>
    <scope>NUCLEOTIDE SEQUENCE</scope>
    <source>
        <strain evidence="3">HWK02</strain>
    </source>
</reference>
<name>A0AA39U7U1_9AGAR</name>
<accession>A0AA39U7U1</accession>
<keyword evidence="2" id="KW-0472">Membrane</keyword>
<proteinExistence type="predicted"/>
<dbReference type="AlphaFoldDB" id="A0AA39U7U1"/>
<evidence type="ECO:0000313" key="4">
    <source>
        <dbReference type="Proteomes" id="UP001175228"/>
    </source>
</evidence>
<sequence length="280" mass="30926">MIDGRRHQKIHLDLAIRLGHMRMRHEHNEWLSVAESVGSYRGDDGTRDVEQRRKAERNDPPWQPLLRCIYECTVGGFIANGVTMAGPVGLTASKEGGEGDPGIEDNRVDMLSFTLMDPRSTSAGIVAFLIVAFNNSIALATPIASVCKLFMFWLNIRAQLEVAVTDDKLRALNATVFVYFRLTGKQVYDYRLLFDESSSIIGLTARKQGTESRIRTTSHAKRATSVTGPLVLKMTGLNKLREGLYPAFDGEVCIASATGKTSVPTLRPINGRCIPRSTGR</sequence>
<organism evidence="3 4">
    <name type="scientific">Armillaria luteobubalina</name>
    <dbReference type="NCBI Taxonomy" id="153913"/>
    <lineage>
        <taxon>Eukaryota</taxon>
        <taxon>Fungi</taxon>
        <taxon>Dikarya</taxon>
        <taxon>Basidiomycota</taxon>
        <taxon>Agaricomycotina</taxon>
        <taxon>Agaricomycetes</taxon>
        <taxon>Agaricomycetidae</taxon>
        <taxon>Agaricales</taxon>
        <taxon>Marasmiineae</taxon>
        <taxon>Physalacriaceae</taxon>
        <taxon>Armillaria</taxon>
    </lineage>
</organism>
<evidence type="ECO:0000256" key="1">
    <source>
        <dbReference type="SAM" id="MobiDB-lite"/>
    </source>
</evidence>
<comment type="caution">
    <text evidence="3">The sequence shown here is derived from an EMBL/GenBank/DDBJ whole genome shotgun (WGS) entry which is preliminary data.</text>
</comment>
<keyword evidence="4" id="KW-1185">Reference proteome</keyword>
<feature type="transmembrane region" description="Helical" evidence="2">
    <location>
        <begin position="125"/>
        <end position="154"/>
    </location>
</feature>
<evidence type="ECO:0000256" key="2">
    <source>
        <dbReference type="SAM" id="Phobius"/>
    </source>
</evidence>
<dbReference type="EMBL" id="JAUEPU010000088">
    <property type="protein sequence ID" value="KAK0479412.1"/>
    <property type="molecule type" value="Genomic_DNA"/>
</dbReference>